<keyword evidence="3" id="KW-1185">Reference proteome</keyword>
<gene>
    <name evidence="2" type="ORF">HISP_18205</name>
</gene>
<dbReference type="AlphaFoldDB" id="V5TTS1"/>
<feature type="domain" description="DUF8106" evidence="1">
    <location>
        <begin position="16"/>
        <end position="54"/>
    </location>
</feature>
<dbReference type="KEGG" id="hhn:HISP_18205"/>
<proteinExistence type="predicted"/>
<dbReference type="Proteomes" id="UP000018572">
    <property type="component" value="Plasmid pHH406"/>
</dbReference>
<geneLocation type="plasmid" evidence="2 3">
    <name>pHH406</name>
</geneLocation>
<sequence length="62" mass="6900">MQMARKETTDTIGTPSKMVLFCPDCDFESGMIGGDWDVSSTGYATSYHCPQCQHSFSVSNRR</sequence>
<evidence type="ECO:0000313" key="3">
    <source>
        <dbReference type="Proteomes" id="UP000018572"/>
    </source>
</evidence>
<accession>V5TTS1</accession>
<evidence type="ECO:0000259" key="1">
    <source>
        <dbReference type="Pfam" id="PF26408"/>
    </source>
</evidence>
<evidence type="ECO:0000313" key="2">
    <source>
        <dbReference type="EMBL" id="AHB68014.1"/>
    </source>
</evidence>
<dbReference type="InterPro" id="IPR058419">
    <property type="entry name" value="DUF8106"/>
</dbReference>
<dbReference type="EMBL" id="CP006887">
    <property type="protein sequence ID" value="AHB68014.1"/>
    <property type="molecule type" value="Genomic_DNA"/>
</dbReference>
<dbReference type="Pfam" id="PF26408">
    <property type="entry name" value="DUF8106"/>
    <property type="match status" value="1"/>
</dbReference>
<name>V5TTS1_HALHI</name>
<organism evidence="2 3">
    <name type="scientific">Haloarcula hispanica N601</name>
    <dbReference type="NCBI Taxonomy" id="1417673"/>
    <lineage>
        <taxon>Archaea</taxon>
        <taxon>Methanobacteriati</taxon>
        <taxon>Methanobacteriota</taxon>
        <taxon>Stenosarchaea group</taxon>
        <taxon>Halobacteria</taxon>
        <taxon>Halobacteriales</taxon>
        <taxon>Haloarculaceae</taxon>
        <taxon>Haloarcula</taxon>
    </lineage>
</organism>
<dbReference type="HOGENOM" id="CLU_2893121_0_0_2"/>
<protein>
    <recommendedName>
        <fullName evidence="1">DUF8106 domain-containing protein</fullName>
    </recommendedName>
</protein>
<reference evidence="2 3" key="1">
    <citation type="journal article" date="2014" name="Genome Announc.">
        <title>Complete Genome Sequence of the Extremely Halophilic Archaeon Haloarcula hispanica Strain N601.</title>
        <authorList>
            <person name="Ding J.Y."/>
            <person name="Chiang P.W."/>
            <person name="Hong M.J."/>
            <person name="Dyall-Smith M."/>
            <person name="Tang S.L."/>
        </authorList>
    </citation>
    <scope>NUCLEOTIDE SEQUENCE [LARGE SCALE GENOMIC DNA]</scope>
    <source>
        <strain evidence="2 3">N601</strain>
    </source>
</reference>
<keyword evidence="2" id="KW-0614">Plasmid</keyword>